<feature type="transmembrane region" description="Helical" evidence="1">
    <location>
        <begin position="78"/>
        <end position="100"/>
    </location>
</feature>
<reference evidence="3" key="1">
    <citation type="submission" date="2014-03" db="EMBL/GenBank/DDBJ databases">
        <authorList>
            <person name="Aksoy S."/>
            <person name="Warren W."/>
            <person name="Wilson R.K."/>
        </authorList>
    </citation>
    <scope>NUCLEOTIDE SEQUENCE [LARGE SCALE GENOMIC DNA]</scope>
    <source>
        <strain evidence="3">IAEA</strain>
    </source>
</reference>
<sequence length="103" mass="11843">MSIYISQKFDLKNTVRKIDPNAVKLLVFFEHCKKENLGNTQKSLGLGECTLNKSPNYLLLFMLLHNPGKLLQNIDINFTLVLFCYTLLTHTSLLVWQLIIMAT</sequence>
<dbReference type="EnsemblMetazoa" id="GPAI024808-RA">
    <property type="protein sequence ID" value="GPAI024808-PA"/>
    <property type="gene ID" value="GPAI024808"/>
</dbReference>
<dbReference type="AlphaFoldDB" id="A0A1A9ZTV5"/>
<organism evidence="2 3">
    <name type="scientific">Glossina pallidipes</name>
    <name type="common">Tsetse fly</name>
    <dbReference type="NCBI Taxonomy" id="7398"/>
    <lineage>
        <taxon>Eukaryota</taxon>
        <taxon>Metazoa</taxon>
        <taxon>Ecdysozoa</taxon>
        <taxon>Arthropoda</taxon>
        <taxon>Hexapoda</taxon>
        <taxon>Insecta</taxon>
        <taxon>Pterygota</taxon>
        <taxon>Neoptera</taxon>
        <taxon>Endopterygota</taxon>
        <taxon>Diptera</taxon>
        <taxon>Brachycera</taxon>
        <taxon>Muscomorpha</taxon>
        <taxon>Hippoboscoidea</taxon>
        <taxon>Glossinidae</taxon>
        <taxon>Glossina</taxon>
    </lineage>
</organism>
<reference evidence="2" key="2">
    <citation type="submission" date="2020-05" db="UniProtKB">
        <authorList>
            <consortium name="EnsemblMetazoa"/>
        </authorList>
    </citation>
    <scope>IDENTIFICATION</scope>
    <source>
        <strain evidence="2">IAEA</strain>
    </source>
</reference>
<dbReference type="Proteomes" id="UP000092445">
    <property type="component" value="Unassembled WGS sequence"/>
</dbReference>
<name>A0A1A9ZTV5_GLOPL</name>
<evidence type="ECO:0000256" key="1">
    <source>
        <dbReference type="SAM" id="Phobius"/>
    </source>
</evidence>
<evidence type="ECO:0000313" key="2">
    <source>
        <dbReference type="EnsemblMetazoa" id="GPAI024808-PA"/>
    </source>
</evidence>
<evidence type="ECO:0000313" key="3">
    <source>
        <dbReference type="Proteomes" id="UP000092445"/>
    </source>
</evidence>
<keyword evidence="1" id="KW-0812">Transmembrane</keyword>
<dbReference type="VEuPathDB" id="VectorBase:GPAI024808"/>
<keyword evidence="1" id="KW-0472">Membrane</keyword>
<proteinExistence type="predicted"/>
<accession>A0A1A9ZTV5</accession>
<keyword evidence="1" id="KW-1133">Transmembrane helix</keyword>
<keyword evidence="3" id="KW-1185">Reference proteome</keyword>
<protein>
    <submittedName>
        <fullName evidence="2">Uncharacterized protein</fullName>
    </submittedName>
</protein>